<proteinExistence type="predicted"/>
<evidence type="ECO:0008006" key="3">
    <source>
        <dbReference type="Google" id="ProtNLM"/>
    </source>
</evidence>
<gene>
    <name evidence="1" type="ORF">ISF26_02500</name>
</gene>
<evidence type="ECO:0000313" key="2">
    <source>
        <dbReference type="Proteomes" id="UP001054846"/>
    </source>
</evidence>
<evidence type="ECO:0000313" key="1">
    <source>
        <dbReference type="EMBL" id="UFP95143.1"/>
    </source>
</evidence>
<name>A0ABY3PN65_9CYAN</name>
<reference evidence="1 2" key="1">
    <citation type="journal article" date="2021" name="Genome Biol. Evol.">
        <title>Complete Genome Sequencing of a Novel Gloeobacter Species from a Waterfall Cave in Mexico.</title>
        <authorList>
            <person name="Saw J.H."/>
            <person name="Cardona T."/>
            <person name="Montejano G."/>
        </authorList>
    </citation>
    <scope>NUCLEOTIDE SEQUENCE [LARGE SCALE GENOMIC DNA]</scope>
    <source>
        <strain evidence="1">MG652769</strain>
    </source>
</reference>
<sequence>MEAPATTGNPVEIVLGVPGPWPDTDQIGRAIIGSSERLFFAGAVLIDTQSDLIVELEVVEHDPDLRRAFELSANGRHSEALLEAIDAHTFTLYLVGPGGSVDAAQKMMDVAGEICKAGGLAVKVESSGLSHSAEGWRELIGKKGMLALFEGYVTLVRGDDLFYSCGMHNLGARDASVPGSLPSDEAAVALQGFAQYLLLEDPKLESGSTFSPGPEYPTYRLEAEPCTVFGEGDLLFNPFGWWRLTPV</sequence>
<keyword evidence="2" id="KW-1185">Reference proteome</keyword>
<dbReference type="RefSeq" id="WP_230842327.1">
    <property type="nucleotide sequence ID" value="NZ_CP063845.1"/>
</dbReference>
<dbReference type="Proteomes" id="UP001054846">
    <property type="component" value="Chromosome"/>
</dbReference>
<organism evidence="1 2">
    <name type="scientific">Gloeobacter morelensis MG652769</name>
    <dbReference type="NCBI Taxonomy" id="2781736"/>
    <lineage>
        <taxon>Bacteria</taxon>
        <taxon>Bacillati</taxon>
        <taxon>Cyanobacteriota</taxon>
        <taxon>Cyanophyceae</taxon>
        <taxon>Gloeobacterales</taxon>
        <taxon>Gloeobacteraceae</taxon>
        <taxon>Gloeobacter</taxon>
        <taxon>Gloeobacter morelensis</taxon>
    </lineage>
</organism>
<protein>
    <recommendedName>
        <fullName evidence="3">DUF4261 domain-containing protein</fullName>
    </recommendedName>
</protein>
<accession>A0ABY3PN65</accession>
<dbReference type="EMBL" id="CP063845">
    <property type="protein sequence ID" value="UFP95143.1"/>
    <property type="molecule type" value="Genomic_DNA"/>
</dbReference>